<accession>A0A0A9HJ97</accession>
<dbReference type="AlphaFoldDB" id="A0A0A9HJ97"/>
<proteinExistence type="predicted"/>
<reference evidence="2" key="1">
    <citation type="submission" date="2014-09" db="EMBL/GenBank/DDBJ databases">
        <authorList>
            <person name="Magalhaes I.L.F."/>
            <person name="Oliveira U."/>
            <person name="Santos F.R."/>
            <person name="Vidigal T.H.D.A."/>
            <person name="Brescovit A.D."/>
            <person name="Santos A.J."/>
        </authorList>
    </citation>
    <scope>NUCLEOTIDE SEQUENCE</scope>
    <source>
        <tissue evidence="2">Shoot tissue taken approximately 20 cm above the soil surface</tissue>
    </source>
</reference>
<evidence type="ECO:0000259" key="1">
    <source>
        <dbReference type="Pfam" id="PF26138"/>
    </source>
</evidence>
<feature type="domain" description="DUF8040" evidence="1">
    <location>
        <begin position="1"/>
        <end position="37"/>
    </location>
</feature>
<sequence>MFLQVVGHNCRFRLIELNFRRGLETISCHFHEVMYAIGELRGDMIRPPSHEVHPKIANSRRFNPFFKMTLMC</sequence>
<dbReference type="InterPro" id="IPR058353">
    <property type="entry name" value="DUF8040"/>
</dbReference>
<dbReference type="EMBL" id="GBRH01164933">
    <property type="protein sequence ID" value="JAE32963.1"/>
    <property type="molecule type" value="Transcribed_RNA"/>
</dbReference>
<name>A0A0A9HJ97_ARUDO</name>
<evidence type="ECO:0000313" key="2">
    <source>
        <dbReference type="EMBL" id="JAE32963.1"/>
    </source>
</evidence>
<protein>
    <recommendedName>
        <fullName evidence="1">DUF8040 domain-containing protein</fullName>
    </recommendedName>
</protein>
<organism evidence="2">
    <name type="scientific">Arundo donax</name>
    <name type="common">Giant reed</name>
    <name type="synonym">Donax arundinaceus</name>
    <dbReference type="NCBI Taxonomy" id="35708"/>
    <lineage>
        <taxon>Eukaryota</taxon>
        <taxon>Viridiplantae</taxon>
        <taxon>Streptophyta</taxon>
        <taxon>Embryophyta</taxon>
        <taxon>Tracheophyta</taxon>
        <taxon>Spermatophyta</taxon>
        <taxon>Magnoliopsida</taxon>
        <taxon>Liliopsida</taxon>
        <taxon>Poales</taxon>
        <taxon>Poaceae</taxon>
        <taxon>PACMAD clade</taxon>
        <taxon>Arundinoideae</taxon>
        <taxon>Arundineae</taxon>
        <taxon>Arundo</taxon>
    </lineage>
</organism>
<reference evidence="2" key="2">
    <citation type="journal article" date="2015" name="Data Brief">
        <title>Shoot transcriptome of the giant reed, Arundo donax.</title>
        <authorList>
            <person name="Barrero R.A."/>
            <person name="Guerrero F.D."/>
            <person name="Moolhuijzen P."/>
            <person name="Goolsby J.A."/>
            <person name="Tidwell J."/>
            <person name="Bellgard S.E."/>
            <person name="Bellgard M.I."/>
        </authorList>
    </citation>
    <scope>NUCLEOTIDE SEQUENCE</scope>
    <source>
        <tissue evidence="2">Shoot tissue taken approximately 20 cm above the soil surface</tissue>
    </source>
</reference>
<dbReference type="Pfam" id="PF26138">
    <property type="entry name" value="DUF8040"/>
    <property type="match status" value="1"/>
</dbReference>